<evidence type="ECO:0000256" key="4">
    <source>
        <dbReference type="PROSITE-ProRule" id="PRU00453"/>
    </source>
</evidence>
<dbReference type="GO" id="GO:0031491">
    <property type="term" value="F:nucleosome binding"/>
    <property type="evidence" value="ECO:0000318"/>
    <property type="project" value="GO_Central"/>
</dbReference>
<dbReference type="SUPFAM" id="SSF144232">
    <property type="entry name" value="HIT/MYND zinc finger-like"/>
    <property type="match status" value="1"/>
</dbReference>
<dbReference type="Pfam" id="PF04438">
    <property type="entry name" value="zf-HIT"/>
    <property type="match status" value="1"/>
</dbReference>
<feature type="domain" description="HIT-type" evidence="6">
    <location>
        <begin position="143"/>
        <end position="175"/>
    </location>
</feature>
<evidence type="ECO:0000256" key="1">
    <source>
        <dbReference type="ARBA" id="ARBA00022723"/>
    </source>
</evidence>
<dbReference type="HOGENOM" id="CLU_106918_0_0_1"/>
<organism evidence="8">
    <name type="scientific">Selaginella moellendorffii</name>
    <name type="common">Spikemoss</name>
    <dbReference type="NCBI Taxonomy" id="88036"/>
    <lineage>
        <taxon>Eukaryota</taxon>
        <taxon>Viridiplantae</taxon>
        <taxon>Streptophyta</taxon>
        <taxon>Embryophyta</taxon>
        <taxon>Tracheophyta</taxon>
        <taxon>Lycopodiopsida</taxon>
        <taxon>Selaginellales</taxon>
        <taxon>Selaginellaceae</taxon>
        <taxon>Selaginella</taxon>
    </lineage>
</organism>
<feature type="region of interest" description="Disordered" evidence="5">
    <location>
        <begin position="76"/>
        <end position="99"/>
    </location>
</feature>
<dbReference type="eggNOG" id="KOG3362">
    <property type="taxonomic scope" value="Eukaryota"/>
</dbReference>
<keyword evidence="2 4" id="KW-0863">Zinc-finger</keyword>
<dbReference type="Gene3D" id="3.30.60.190">
    <property type="match status" value="1"/>
</dbReference>
<sequence length="180" mass="19739">MEVEDAATPRRSSTRIRKLGVRLEEALLDPNARQQAIQARLDALENDNVAMDAVAAAASEAQHDDDFMGDDDAGVFVHKRPPKGSKRKTRQSLALERSASKGPKSFLDLLEEANLGESLPPHVPSYVRAGVGPPSRASRRHFCAVCGYSANYTCPRCAARFCSCHCQTVHNDTRCQKFVT</sequence>
<proteinExistence type="predicted"/>
<dbReference type="GO" id="GO:0006338">
    <property type="term" value="P:chromatin remodeling"/>
    <property type="evidence" value="ECO:0007669"/>
    <property type="project" value="InterPro"/>
</dbReference>
<dbReference type="Gramene" id="EFJ14753">
    <property type="protein sequence ID" value="EFJ14753"/>
    <property type="gene ID" value="SELMODRAFT_119851"/>
</dbReference>
<protein>
    <recommendedName>
        <fullName evidence="6">HIT-type domain-containing protein</fullName>
    </recommendedName>
</protein>
<name>D8SLC5_SELML</name>
<evidence type="ECO:0000256" key="5">
    <source>
        <dbReference type="SAM" id="MobiDB-lite"/>
    </source>
</evidence>
<dbReference type="AlphaFoldDB" id="D8SLC5"/>
<dbReference type="KEGG" id="smo:SELMODRAFT_119851"/>
<dbReference type="GO" id="GO:0000812">
    <property type="term" value="C:Swr1 complex"/>
    <property type="evidence" value="ECO:0000318"/>
    <property type="project" value="GO_Central"/>
</dbReference>
<dbReference type="GO" id="GO:0008270">
    <property type="term" value="F:zinc ion binding"/>
    <property type="evidence" value="ECO:0007669"/>
    <property type="project" value="UniProtKB-UniRule"/>
</dbReference>
<dbReference type="InterPro" id="IPR039723">
    <property type="entry name" value="Vps71/ZNHIT1"/>
</dbReference>
<dbReference type="Proteomes" id="UP000001514">
    <property type="component" value="Unassembled WGS sequence"/>
</dbReference>
<reference evidence="7 8" key="1">
    <citation type="journal article" date="2011" name="Science">
        <title>The Selaginella genome identifies genetic changes associated with the evolution of vascular plants.</title>
        <authorList>
            <person name="Banks J.A."/>
            <person name="Nishiyama T."/>
            <person name="Hasebe M."/>
            <person name="Bowman J.L."/>
            <person name="Gribskov M."/>
            <person name="dePamphilis C."/>
            <person name="Albert V.A."/>
            <person name="Aono N."/>
            <person name="Aoyama T."/>
            <person name="Ambrose B.A."/>
            <person name="Ashton N.W."/>
            <person name="Axtell M.J."/>
            <person name="Barker E."/>
            <person name="Barker M.S."/>
            <person name="Bennetzen J.L."/>
            <person name="Bonawitz N.D."/>
            <person name="Chapple C."/>
            <person name="Cheng C."/>
            <person name="Correa L.G."/>
            <person name="Dacre M."/>
            <person name="DeBarry J."/>
            <person name="Dreyer I."/>
            <person name="Elias M."/>
            <person name="Engstrom E.M."/>
            <person name="Estelle M."/>
            <person name="Feng L."/>
            <person name="Finet C."/>
            <person name="Floyd S.K."/>
            <person name="Frommer W.B."/>
            <person name="Fujita T."/>
            <person name="Gramzow L."/>
            <person name="Gutensohn M."/>
            <person name="Harholt J."/>
            <person name="Hattori M."/>
            <person name="Heyl A."/>
            <person name="Hirai T."/>
            <person name="Hiwatashi Y."/>
            <person name="Ishikawa M."/>
            <person name="Iwata M."/>
            <person name="Karol K.G."/>
            <person name="Koehler B."/>
            <person name="Kolukisaoglu U."/>
            <person name="Kubo M."/>
            <person name="Kurata T."/>
            <person name="Lalonde S."/>
            <person name="Li K."/>
            <person name="Li Y."/>
            <person name="Litt A."/>
            <person name="Lyons E."/>
            <person name="Manning G."/>
            <person name="Maruyama T."/>
            <person name="Michael T.P."/>
            <person name="Mikami K."/>
            <person name="Miyazaki S."/>
            <person name="Morinaga S."/>
            <person name="Murata T."/>
            <person name="Mueller-Roeber B."/>
            <person name="Nelson D.R."/>
            <person name="Obara M."/>
            <person name="Oguri Y."/>
            <person name="Olmstead R.G."/>
            <person name="Onodera N."/>
            <person name="Petersen B.L."/>
            <person name="Pils B."/>
            <person name="Prigge M."/>
            <person name="Rensing S.A."/>
            <person name="Riano-Pachon D.M."/>
            <person name="Roberts A.W."/>
            <person name="Sato Y."/>
            <person name="Scheller H.V."/>
            <person name="Schulz B."/>
            <person name="Schulz C."/>
            <person name="Shakirov E.V."/>
            <person name="Shibagaki N."/>
            <person name="Shinohara N."/>
            <person name="Shippen D.E."/>
            <person name="Soerensen I."/>
            <person name="Sotooka R."/>
            <person name="Sugimoto N."/>
            <person name="Sugita M."/>
            <person name="Sumikawa N."/>
            <person name="Tanurdzic M."/>
            <person name="Theissen G."/>
            <person name="Ulvskov P."/>
            <person name="Wakazuki S."/>
            <person name="Weng J.K."/>
            <person name="Willats W.W."/>
            <person name="Wipf D."/>
            <person name="Wolf P.G."/>
            <person name="Yang L."/>
            <person name="Zimmer A.D."/>
            <person name="Zhu Q."/>
            <person name="Mitros T."/>
            <person name="Hellsten U."/>
            <person name="Loque D."/>
            <person name="Otillar R."/>
            <person name="Salamov A."/>
            <person name="Schmutz J."/>
            <person name="Shapiro H."/>
            <person name="Lindquist E."/>
            <person name="Lucas S."/>
            <person name="Rokhsar D."/>
            <person name="Grigoriev I.V."/>
        </authorList>
    </citation>
    <scope>NUCLEOTIDE SEQUENCE [LARGE SCALE GENOMIC DNA]</scope>
</reference>
<evidence type="ECO:0000256" key="2">
    <source>
        <dbReference type="ARBA" id="ARBA00022771"/>
    </source>
</evidence>
<evidence type="ECO:0000259" key="6">
    <source>
        <dbReference type="PROSITE" id="PS51083"/>
    </source>
</evidence>
<dbReference type="STRING" id="88036.D8SLC5"/>
<evidence type="ECO:0000256" key="3">
    <source>
        <dbReference type="ARBA" id="ARBA00022833"/>
    </source>
</evidence>
<dbReference type="PROSITE" id="PS51083">
    <property type="entry name" value="ZF_HIT"/>
    <property type="match status" value="1"/>
</dbReference>
<dbReference type="CDD" id="cd21437">
    <property type="entry name" value="zf-HIT_ZNHIT1_like"/>
    <property type="match status" value="1"/>
</dbReference>
<keyword evidence="1" id="KW-0479">Metal-binding</keyword>
<gene>
    <name evidence="7" type="ORF">SELMODRAFT_119851</name>
</gene>
<dbReference type="EMBL" id="GL377626">
    <property type="protein sequence ID" value="EFJ14753.1"/>
    <property type="molecule type" value="Genomic_DNA"/>
</dbReference>
<evidence type="ECO:0000313" key="7">
    <source>
        <dbReference type="EMBL" id="EFJ14753.1"/>
    </source>
</evidence>
<keyword evidence="3" id="KW-0862">Zinc</keyword>
<dbReference type="PANTHER" id="PTHR13093">
    <property type="entry name" value="ZINC FINGER HIT DOMAIN CONTAINING PROTEIN 1"/>
    <property type="match status" value="1"/>
</dbReference>
<accession>D8SLC5</accession>
<dbReference type="InParanoid" id="D8SLC5"/>
<dbReference type="FunCoup" id="D8SLC5">
    <property type="interactions" value="2605"/>
</dbReference>
<evidence type="ECO:0000313" key="8">
    <source>
        <dbReference type="Proteomes" id="UP000001514"/>
    </source>
</evidence>
<dbReference type="OMA" id="MICAFIR"/>
<feature type="compositionally biased region" description="Basic residues" evidence="5">
    <location>
        <begin position="77"/>
        <end position="90"/>
    </location>
</feature>
<keyword evidence="8" id="KW-1185">Reference proteome</keyword>
<dbReference type="InterPro" id="IPR007529">
    <property type="entry name" value="Znf_HIT"/>
</dbReference>